<protein>
    <submittedName>
        <fullName evidence="2">General stress protein</fullName>
    </submittedName>
</protein>
<dbReference type="RefSeq" id="WP_111147522.1">
    <property type="nucleotide sequence ID" value="NZ_QKRB01000046.1"/>
</dbReference>
<dbReference type="InterPro" id="IPR025889">
    <property type="entry name" value="GSP17M-like_dom"/>
</dbReference>
<sequence>MKPTVQVVDTQMAAMHAVRELNLRGYGQDDIHVLAHDGDRTEALNEAANTKEIDRSEEGVFNSMANLFRSRGDELRAKLEAVGLDEQEAARYEQELDRGKVLVIANVH</sequence>
<keyword evidence="3" id="KW-1185">Reference proteome</keyword>
<name>A0A2W1LKE2_9BACL</name>
<dbReference type="Pfam" id="PF11181">
    <property type="entry name" value="YflT"/>
    <property type="match status" value="1"/>
</dbReference>
<evidence type="ECO:0000313" key="2">
    <source>
        <dbReference type="EMBL" id="PZD94974.1"/>
    </source>
</evidence>
<evidence type="ECO:0000313" key="3">
    <source>
        <dbReference type="Proteomes" id="UP000249522"/>
    </source>
</evidence>
<feature type="domain" description="General stress protein 17M-like" evidence="1">
    <location>
        <begin position="3"/>
        <end position="99"/>
    </location>
</feature>
<dbReference type="AlphaFoldDB" id="A0A2W1LKE2"/>
<proteinExistence type="predicted"/>
<accession>A0A2W1LKE2</accession>
<organism evidence="2 3">
    <name type="scientific">Paenibacillus sambharensis</name>
    <dbReference type="NCBI Taxonomy" id="1803190"/>
    <lineage>
        <taxon>Bacteria</taxon>
        <taxon>Bacillati</taxon>
        <taxon>Bacillota</taxon>
        <taxon>Bacilli</taxon>
        <taxon>Bacillales</taxon>
        <taxon>Paenibacillaceae</taxon>
        <taxon>Paenibacillus</taxon>
    </lineage>
</organism>
<gene>
    <name evidence="2" type="ORF">DNH61_15135</name>
</gene>
<dbReference type="Proteomes" id="UP000249522">
    <property type="component" value="Unassembled WGS sequence"/>
</dbReference>
<reference evidence="2 3" key="1">
    <citation type="submission" date="2018-06" db="EMBL/GenBank/DDBJ databases">
        <title>Paenibacillus imtechensis sp. nov.</title>
        <authorList>
            <person name="Pinnaka A.K."/>
            <person name="Singh H."/>
            <person name="Kaur M."/>
        </authorList>
    </citation>
    <scope>NUCLEOTIDE SEQUENCE [LARGE SCALE GENOMIC DNA]</scope>
    <source>
        <strain evidence="2 3">SMB1</strain>
    </source>
</reference>
<dbReference type="OrthoDB" id="2353304at2"/>
<comment type="caution">
    <text evidence="2">The sequence shown here is derived from an EMBL/GenBank/DDBJ whole genome shotgun (WGS) entry which is preliminary data.</text>
</comment>
<evidence type="ECO:0000259" key="1">
    <source>
        <dbReference type="Pfam" id="PF11181"/>
    </source>
</evidence>
<dbReference type="EMBL" id="QKRB01000046">
    <property type="protein sequence ID" value="PZD94974.1"/>
    <property type="molecule type" value="Genomic_DNA"/>
</dbReference>